<dbReference type="Proteomes" id="UP000027616">
    <property type="component" value="Chromosome I"/>
</dbReference>
<dbReference type="STRING" id="1433126.BN938_1564"/>
<evidence type="ECO:0000313" key="3">
    <source>
        <dbReference type="Proteomes" id="UP000027616"/>
    </source>
</evidence>
<dbReference type="AlphaFoldDB" id="A0A060R880"/>
<keyword evidence="1" id="KW-0732">Signal</keyword>
<evidence type="ECO:0000313" key="2">
    <source>
        <dbReference type="EMBL" id="CDN31651.1"/>
    </source>
</evidence>
<evidence type="ECO:0000256" key="1">
    <source>
        <dbReference type="SAM" id="SignalP"/>
    </source>
</evidence>
<dbReference type="eggNOG" id="ENOG5033546">
    <property type="taxonomic scope" value="Bacteria"/>
</dbReference>
<dbReference type="KEGG" id="rbc:BN938_1564"/>
<protein>
    <recommendedName>
        <fullName evidence="4">WG repeat-containing protein</fullName>
    </recommendedName>
</protein>
<accession>A0A060R880</accession>
<organism evidence="2 3">
    <name type="scientific">Mucinivorans hirudinis</name>
    <dbReference type="NCBI Taxonomy" id="1433126"/>
    <lineage>
        <taxon>Bacteria</taxon>
        <taxon>Pseudomonadati</taxon>
        <taxon>Bacteroidota</taxon>
        <taxon>Bacteroidia</taxon>
        <taxon>Bacteroidales</taxon>
        <taxon>Rikenellaceae</taxon>
        <taxon>Mucinivorans</taxon>
    </lineage>
</organism>
<gene>
    <name evidence="2" type="ORF">BN938_1564</name>
</gene>
<keyword evidence="3" id="KW-1185">Reference proteome</keyword>
<evidence type="ECO:0008006" key="4">
    <source>
        <dbReference type="Google" id="ProtNLM"/>
    </source>
</evidence>
<dbReference type="HOGENOM" id="CLU_1336252_0_0_10"/>
<name>A0A060R880_9BACT</name>
<feature type="signal peptide" evidence="1">
    <location>
        <begin position="1"/>
        <end position="21"/>
    </location>
</feature>
<proteinExistence type="predicted"/>
<reference evidence="2 3" key="1">
    <citation type="journal article" date="2015" name="Genome Announc.">
        <title>Complete Genome Sequence of the Novel Leech Symbiont Mucinivorans hirudinis M3T.</title>
        <authorList>
            <person name="Nelson M.C."/>
            <person name="Bomar L."/>
            <person name="Graf J."/>
        </authorList>
    </citation>
    <scope>NUCLEOTIDE SEQUENCE [LARGE SCALE GENOMIC DNA]</scope>
    <source>
        <strain evidence="3">M3</strain>
    </source>
</reference>
<dbReference type="EMBL" id="HG934468">
    <property type="protein sequence ID" value="CDN31651.1"/>
    <property type="molecule type" value="Genomic_DNA"/>
</dbReference>
<feature type="chain" id="PRO_5001585726" description="WG repeat-containing protein" evidence="1">
    <location>
        <begin position="22"/>
        <end position="205"/>
    </location>
</feature>
<sequence length="205" mass="23760">MVMKKIFLFLFLLFSAQIVNAQVSTVITDLSGRAQIVVEVKRDGWVVLDLYGKIIDIVGLDGFTEFYSDFFDHEAGKIKSIDGVKFQYYSDFYDYESGKIKQIGSISFKYYSDFYAYESGKLKSIGNVDFKYHSDFYDYQKGKIKSIGGVPFEYNSDFYEHQKGLIKSIGSNKYTYSNSWSSRRGRIESGMRKFKANNIEFIVKF</sequence>